<reference evidence="2" key="1">
    <citation type="submission" date="2020-11" db="EMBL/GenBank/DDBJ databases">
        <title>Sequencing the genomes of 1000 actinobacteria strains.</title>
        <authorList>
            <person name="Klenk H.-P."/>
        </authorList>
    </citation>
    <scope>NUCLEOTIDE SEQUENCE</scope>
    <source>
        <strain evidence="2">DSM 45356</strain>
    </source>
</reference>
<organism evidence="2 3">
    <name type="scientific">Longispora fulva</name>
    <dbReference type="NCBI Taxonomy" id="619741"/>
    <lineage>
        <taxon>Bacteria</taxon>
        <taxon>Bacillati</taxon>
        <taxon>Actinomycetota</taxon>
        <taxon>Actinomycetes</taxon>
        <taxon>Micromonosporales</taxon>
        <taxon>Micromonosporaceae</taxon>
        <taxon>Longispora</taxon>
    </lineage>
</organism>
<gene>
    <name evidence="2" type="ORF">IW245_003089</name>
</gene>
<dbReference type="Proteomes" id="UP000622552">
    <property type="component" value="Unassembled WGS sequence"/>
</dbReference>
<evidence type="ECO:0000313" key="3">
    <source>
        <dbReference type="Proteomes" id="UP000622552"/>
    </source>
</evidence>
<evidence type="ECO:0000256" key="1">
    <source>
        <dbReference type="SAM" id="MobiDB-lite"/>
    </source>
</evidence>
<proteinExistence type="predicted"/>
<dbReference type="AlphaFoldDB" id="A0A8J7GH09"/>
<sequence>MPTQAPPRGSNGTLAAARRWCEVTSTDYVPRLLAGSLGRAQAEGLDVLLQQADAKNLSLRRSPPWTPSGRSRSPAT</sequence>
<keyword evidence="3" id="KW-1185">Reference proteome</keyword>
<feature type="region of interest" description="Disordered" evidence="1">
    <location>
        <begin position="56"/>
        <end position="76"/>
    </location>
</feature>
<comment type="caution">
    <text evidence="2">The sequence shown here is derived from an EMBL/GenBank/DDBJ whole genome shotgun (WGS) entry which is preliminary data.</text>
</comment>
<evidence type="ECO:0000313" key="2">
    <source>
        <dbReference type="EMBL" id="MBG6136895.1"/>
    </source>
</evidence>
<protein>
    <submittedName>
        <fullName evidence="2">Uncharacterized protein</fullName>
    </submittedName>
</protein>
<dbReference type="InterPro" id="IPR029063">
    <property type="entry name" value="SAM-dependent_MTases_sf"/>
</dbReference>
<dbReference type="RefSeq" id="WP_197003813.1">
    <property type="nucleotide sequence ID" value="NZ_BONS01000016.1"/>
</dbReference>
<dbReference type="SUPFAM" id="SSF53335">
    <property type="entry name" value="S-adenosyl-L-methionine-dependent methyltransferases"/>
    <property type="match status" value="1"/>
</dbReference>
<name>A0A8J7GH09_9ACTN</name>
<accession>A0A8J7GH09</accession>
<dbReference type="EMBL" id="JADOUF010000001">
    <property type="protein sequence ID" value="MBG6136895.1"/>
    <property type="molecule type" value="Genomic_DNA"/>
</dbReference>